<keyword evidence="4" id="KW-0256">Endoplasmic reticulum</keyword>
<evidence type="ECO:0000256" key="1">
    <source>
        <dbReference type="ARBA" id="ARBA00004173"/>
    </source>
</evidence>
<evidence type="ECO:0000256" key="3">
    <source>
        <dbReference type="ARBA" id="ARBA00004370"/>
    </source>
</evidence>
<comment type="caution">
    <text evidence="7">The sequence shown here is derived from an EMBL/GenBank/DDBJ whole genome shotgun (WGS) entry which is preliminary data.</text>
</comment>
<gene>
    <name evidence="7" type="ORF">QBC38DRAFT_503574</name>
</gene>
<sequence>MDAHQVKPHSTKEMETKRKKAKAGLGGLHVVVDPPQQDGIFDIVFVHGLKGHCWETWTHRDGRKDDGVYWPVDLLPTHIKTARIMTFQYDSKVVFNTSKASLQDTADMLLERIHDKRESLKKEDGTPSDRPVVFVVHSLGGIVVKKALFRANDVHNKTWHDIGDATKGIVFFGTPHRGSDVANTLGPLANITSSGWGWAKSKFLPLLKTHSAPLREVSDEFRHVAPRYMLVSFYEENIHPALRDLVVDKSSSRMGIPHEQTMMMGGDHTSMCKFEQDDARFETVWRAIKSATHAPPGHNKFHTVPADSIQQSVFCHPT</sequence>
<evidence type="ECO:0000256" key="5">
    <source>
        <dbReference type="ARBA" id="ARBA00023128"/>
    </source>
</evidence>
<proteinExistence type="predicted"/>
<name>A0AAN6YTL4_9PEZI</name>
<protein>
    <submittedName>
        <fullName evidence="7">Protein SERAC1</fullName>
    </submittedName>
</protein>
<dbReference type="Proteomes" id="UP001301958">
    <property type="component" value="Unassembled WGS sequence"/>
</dbReference>
<comment type="subcellular location">
    <subcellularLocation>
        <location evidence="2">Endoplasmic reticulum</location>
    </subcellularLocation>
    <subcellularLocation>
        <location evidence="3">Membrane</location>
    </subcellularLocation>
    <subcellularLocation>
        <location evidence="1">Mitochondrion</location>
    </subcellularLocation>
</comment>
<keyword evidence="5" id="KW-0496">Mitochondrion</keyword>
<dbReference type="PANTHER" id="PTHR48182">
    <property type="entry name" value="PROTEIN SERAC1"/>
    <property type="match status" value="1"/>
</dbReference>
<reference evidence="7" key="2">
    <citation type="submission" date="2023-05" db="EMBL/GenBank/DDBJ databases">
        <authorList>
            <consortium name="Lawrence Berkeley National Laboratory"/>
            <person name="Steindorff A."/>
            <person name="Hensen N."/>
            <person name="Bonometti L."/>
            <person name="Westerberg I."/>
            <person name="Brannstrom I.O."/>
            <person name="Guillou S."/>
            <person name="Cros-Aarteil S."/>
            <person name="Calhoun S."/>
            <person name="Haridas S."/>
            <person name="Kuo A."/>
            <person name="Mondo S."/>
            <person name="Pangilinan J."/>
            <person name="Riley R."/>
            <person name="Labutti K."/>
            <person name="Andreopoulos B."/>
            <person name="Lipzen A."/>
            <person name="Chen C."/>
            <person name="Yanf M."/>
            <person name="Daum C."/>
            <person name="Ng V."/>
            <person name="Clum A."/>
            <person name="Ohm R."/>
            <person name="Martin F."/>
            <person name="Silar P."/>
            <person name="Natvig D."/>
            <person name="Lalanne C."/>
            <person name="Gautier V."/>
            <person name="Ament-Velasquez S.L."/>
            <person name="Kruys A."/>
            <person name="Hutchinson M.I."/>
            <person name="Powell A.J."/>
            <person name="Barry K."/>
            <person name="Miller A.N."/>
            <person name="Grigoriev I.V."/>
            <person name="Debuchy R."/>
            <person name="Gladieux P."/>
            <person name="Thoren M.H."/>
            <person name="Johannesson H."/>
        </authorList>
    </citation>
    <scope>NUCLEOTIDE SEQUENCE</scope>
    <source>
        <strain evidence="7">CBS 990.96</strain>
    </source>
</reference>
<keyword evidence="8" id="KW-1185">Reference proteome</keyword>
<dbReference type="Gene3D" id="3.40.50.1820">
    <property type="entry name" value="alpha/beta hydrolase"/>
    <property type="match status" value="1"/>
</dbReference>
<organism evidence="7 8">
    <name type="scientific">Podospora fimiseda</name>
    <dbReference type="NCBI Taxonomy" id="252190"/>
    <lineage>
        <taxon>Eukaryota</taxon>
        <taxon>Fungi</taxon>
        <taxon>Dikarya</taxon>
        <taxon>Ascomycota</taxon>
        <taxon>Pezizomycotina</taxon>
        <taxon>Sordariomycetes</taxon>
        <taxon>Sordariomycetidae</taxon>
        <taxon>Sordariales</taxon>
        <taxon>Podosporaceae</taxon>
        <taxon>Podospora</taxon>
    </lineage>
</organism>
<evidence type="ECO:0000256" key="2">
    <source>
        <dbReference type="ARBA" id="ARBA00004240"/>
    </source>
</evidence>
<evidence type="ECO:0000313" key="7">
    <source>
        <dbReference type="EMBL" id="KAK4222932.1"/>
    </source>
</evidence>
<evidence type="ECO:0000313" key="8">
    <source>
        <dbReference type="Proteomes" id="UP001301958"/>
    </source>
</evidence>
<dbReference type="InterPro" id="IPR029058">
    <property type="entry name" value="AB_hydrolase_fold"/>
</dbReference>
<dbReference type="GO" id="GO:0005783">
    <property type="term" value="C:endoplasmic reticulum"/>
    <property type="evidence" value="ECO:0007669"/>
    <property type="project" value="UniProtKB-SubCell"/>
</dbReference>
<dbReference type="InterPro" id="IPR052374">
    <property type="entry name" value="SERAC1"/>
</dbReference>
<reference evidence="7" key="1">
    <citation type="journal article" date="2023" name="Mol. Phylogenet. Evol.">
        <title>Genome-scale phylogeny and comparative genomics of the fungal order Sordariales.</title>
        <authorList>
            <person name="Hensen N."/>
            <person name="Bonometti L."/>
            <person name="Westerberg I."/>
            <person name="Brannstrom I.O."/>
            <person name="Guillou S."/>
            <person name="Cros-Aarteil S."/>
            <person name="Calhoun S."/>
            <person name="Haridas S."/>
            <person name="Kuo A."/>
            <person name="Mondo S."/>
            <person name="Pangilinan J."/>
            <person name="Riley R."/>
            <person name="LaButti K."/>
            <person name="Andreopoulos B."/>
            <person name="Lipzen A."/>
            <person name="Chen C."/>
            <person name="Yan M."/>
            <person name="Daum C."/>
            <person name="Ng V."/>
            <person name="Clum A."/>
            <person name="Steindorff A."/>
            <person name="Ohm R.A."/>
            <person name="Martin F."/>
            <person name="Silar P."/>
            <person name="Natvig D.O."/>
            <person name="Lalanne C."/>
            <person name="Gautier V."/>
            <person name="Ament-Velasquez S.L."/>
            <person name="Kruys A."/>
            <person name="Hutchinson M.I."/>
            <person name="Powell A.J."/>
            <person name="Barry K."/>
            <person name="Miller A.N."/>
            <person name="Grigoriev I.V."/>
            <person name="Debuchy R."/>
            <person name="Gladieux P."/>
            <person name="Hiltunen Thoren M."/>
            <person name="Johannesson H."/>
        </authorList>
    </citation>
    <scope>NUCLEOTIDE SEQUENCE</scope>
    <source>
        <strain evidence="7">CBS 990.96</strain>
    </source>
</reference>
<evidence type="ECO:0000256" key="6">
    <source>
        <dbReference type="ARBA" id="ARBA00023136"/>
    </source>
</evidence>
<dbReference type="GO" id="GO:0005739">
    <property type="term" value="C:mitochondrion"/>
    <property type="evidence" value="ECO:0007669"/>
    <property type="project" value="UniProtKB-SubCell"/>
</dbReference>
<dbReference type="AlphaFoldDB" id="A0AAN6YTL4"/>
<keyword evidence="6" id="KW-0472">Membrane</keyword>
<accession>A0AAN6YTL4</accession>
<dbReference type="GO" id="GO:0016020">
    <property type="term" value="C:membrane"/>
    <property type="evidence" value="ECO:0007669"/>
    <property type="project" value="UniProtKB-SubCell"/>
</dbReference>
<dbReference type="SUPFAM" id="SSF53474">
    <property type="entry name" value="alpha/beta-Hydrolases"/>
    <property type="match status" value="1"/>
</dbReference>
<dbReference type="PANTHER" id="PTHR48182:SF2">
    <property type="entry name" value="PROTEIN SERAC1"/>
    <property type="match status" value="1"/>
</dbReference>
<evidence type="ECO:0000256" key="4">
    <source>
        <dbReference type="ARBA" id="ARBA00022824"/>
    </source>
</evidence>
<dbReference type="EMBL" id="MU865447">
    <property type="protein sequence ID" value="KAK4222932.1"/>
    <property type="molecule type" value="Genomic_DNA"/>
</dbReference>